<reference evidence="2" key="1">
    <citation type="submission" date="2014-07" db="EMBL/GenBank/DDBJ databases">
        <title>Identification of a novel salt tolerance gene in wild soybean by whole-genome sequencing.</title>
        <authorList>
            <person name="Lam H.-M."/>
            <person name="Qi X."/>
            <person name="Li M.-W."/>
            <person name="Liu X."/>
            <person name="Xie M."/>
            <person name="Ni M."/>
            <person name="Xu X."/>
        </authorList>
    </citation>
    <scope>NUCLEOTIDE SEQUENCE [LARGE SCALE GENOMIC DNA]</scope>
    <source>
        <tissue evidence="2">Root</tissue>
    </source>
</reference>
<evidence type="ECO:0000256" key="1">
    <source>
        <dbReference type="SAM" id="MobiDB-lite"/>
    </source>
</evidence>
<name>A0A0B2PLL2_GLYSO</name>
<feature type="region of interest" description="Disordered" evidence="1">
    <location>
        <begin position="16"/>
        <end position="46"/>
    </location>
</feature>
<evidence type="ECO:0000313" key="2">
    <source>
        <dbReference type="EMBL" id="KHN08604.1"/>
    </source>
</evidence>
<organism evidence="2">
    <name type="scientific">Glycine soja</name>
    <name type="common">Wild soybean</name>
    <dbReference type="NCBI Taxonomy" id="3848"/>
    <lineage>
        <taxon>Eukaryota</taxon>
        <taxon>Viridiplantae</taxon>
        <taxon>Streptophyta</taxon>
        <taxon>Embryophyta</taxon>
        <taxon>Tracheophyta</taxon>
        <taxon>Spermatophyta</taxon>
        <taxon>Magnoliopsida</taxon>
        <taxon>eudicotyledons</taxon>
        <taxon>Gunneridae</taxon>
        <taxon>Pentapetalae</taxon>
        <taxon>rosids</taxon>
        <taxon>fabids</taxon>
        <taxon>Fabales</taxon>
        <taxon>Fabaceae</taxon>
        <taxon>Papilionoideae</taxon>
        <taxon>50 kb inversion clade</taxon>
        <taxon>NPAAA clade</taxon>
        <taxon>indigoferoid/millettioid clade</taxon>
        <taxon>Phaseoleae</taxon>
        <taxon>Glycine</taxon>
        <taxon>Glycine subgen. Soja</taxon>
    </lineage>
</organism>
<dbReference type="EMBL" id="KN665840">
    <property type="protein sequence ID" value="KHN08604.1"/>
    <property type="molecule type" value="Genomic_DNA"/>
</dbReference>
<dbReference type="Proteomes" id="UP000053555">
    <property type="component" value="Unassembled WGS sequence"/>
</dbReference>
<dbReference type="AlphaFoldDB" id="A0A0B2PLL2"/>
<gene>
    <name evidence="2" type="ORF">glysoja_047679</name>
</gene>
<sequence length="149" mass="16585">MTFFVNVKFTKLSFVDANNPPSSPSNPTPSIAAASRDSTPPAVATTTRETIFFDGETTTMTLWRTSSFVSPSSNSPVPCHGIMCHELALQVHQSPRDRDLEPNGTRLQQLQLQLDQGRVGRDVLHRRVAQRRHNVQGQHQGRSQECPHV</sequence>
<proteinExistence type="predicted"/>
<accession>A0A0B2PLL2</accession>
<protein>
    <submittedName>
        <fullName evidence="2">Uncharacterized protein</fullName>
    </submittedName>
</protein>